<dbReference type="RefSeq" id="WP_008143365.1">
    <property type="nucleotide sequence ID" value="NZ_CABJGD010000032.1"/>
</dbReference>
<dbReference type="Proteomes" id="UP000283855">
    <property type="component" value="Unassembled WGS sequence"/>
</dbReference>
<reference evidence="1 2" key="1">
    <citation type="submission" date="2018-08" db="EMBL/GenBank/DDBJ databases">
        <title>A genome reference for cultivated species of the human gut microbiota.</title>
        <authorList>
            <person name="Zou Y."/>
            <person name="Xue W."/>
            <person name="Luo G."/>
        </authorList>
    </citation>
    <scope>NUCLEOTIDE SEQUENCE [LARGE SCALE GENOMIC DNA]</scope>
    <source>
        <strain evidence="1 2">AM42-38</strain>
    </source>
</reference>
<evidence type="ECO:0000313" key="1">
    <source>
        <dbReference type="EMBL" id="RHA73671.1"/>
    </source>
</evidence>
<proteinExistence type="predicted"/>
<dbReference type="EMBL" id="QSFT01000032">
    <property type="protein sequence ID" value="RHA73671.1"/>
    <property type="molecule type" value="Genomic_DNA"/>
</dbReference>
<dbReference type="GeneID" id="78406266"/>
<organism evidence="1 2">
    <name type="scientific">Phocaeicola coprophilus</name>
    <dbReference type="NCBI Taxonomy" id="387090"/>
    <lineage>
        <taxon>Bacteria</taxon>
        <taxon>Pseudomonadati</taxon>
        <taxon>Bacteroidota</taxon>
        <taxon>Bacteroidia</taxon>
        <taxon>Bacteroidales</taxon>
        <taxon>Bacteroidaceae</taxon>
        <taxon>Phocaeicola</taxon>
    </lineage>
</organism>
<dbReference type="AlphaFoldDB" id="A0A413SWQ6"/>
<accession>A0A413SWQ6</accession>
<sequence>MVRNFKMRKIAIWNWLFALVIMIAIVWTVWETNDYWNLFPLVLPILIVIDERMTRIQVRDNGDIWIRRGLSGSVKAYGVMRIIKQKTKKPWSRGRVLIYYTKGFINVDPADLNGFIQCARERNPHAEYFEE</sequence>
<evidence type="ECO:0008006" key="3">
    <source>
        <dbReference type="Google" id="ProtNLM"/>
    </source>
</evidence>
<protein>
    <recommendedName>
        <fullName evidence="3">PH domain-containing protein</fullName>
    </recommendedName>
</protein>
<gene>
    <name evidence="1" type="ORF">DW921_12305</name>
</gene>
<comment type="caution">
    <text evidence="1">The sequence shown here is derived from an EMBL/GenBank/DDBJ whole genome shotgun (WGS) entry which is preliminary data.</text>
</comment>
<evidence type="ECO:0000313" key="2">
    <source>
        <dbReference type="Proteomes" id="UP000283855"/>
    </source>
</evidence>
<name>A0A413SWQ6_9BACT</name>